<evidence type="ECO:0000313" key="2">
    <source>
        <dbReference type="EMBL" id="RUQ68444.1"/>
    </source>
</evidence>
<comment type="caution">
    <text evidence="2">The sequence shown here is derived from an EMBL/GenBank/DDBJ whole genome shotgun (WGS) entry which is preliminary data.</text>
</comment>
<dbReference type="OrthoDB" id="7307692at2"/>
<proteinExistence type="predicted"/>
<keyword evidence="1" id="KW-1133">Transmembrane helix</keyword>
<evidence type="ECO:0000256" key="1">
    <source>
        <dbReference type="SAM" id="Phobius"/>
    </source>
</evidence>
<accession>A0A433J6A5</accession>
<organism evidence="2 3">
    <name type="scientific">Azospirillum doebereinerae</name>
    <dbReference type="NCBI Taxonomy" id="92933"/>
    <lineage>
        <taxon>Bacteria</taxon>
        <taxon>Pseudomonadati</taxon>
        <taxon>Pseudomonadota</taxon>
        <taxon>Alphaproteobacteria</taxon>
        <taxon>Rhodospirillales</taxon>
        <taxon>Azospirillaceae</taxon>
        <taxon>Azospirillum</taxon>
    </lineage>
</organism>
<keyword evidence="1" id="KW-0472">Membrane</keyword>
<keyword evidence="3" id="KW-1185">Reference proteome</keyword>
<feature type="transmembrane region" description="Helical" evidence="1">
    <location>
        <begin position="47"/>
        <end position="68"/>
    </location>
</feature>
<feature type="transmembrane region" description="Helical" evidence="1">
    <location>
        <begin position="20"/>
        <end position="40"/>
    </location>
</feature>
<protein>
    <submittedName>
        <fullName evidence="2">Uncharacterized protein</fullName>
    </submittedName>
</protein>
<evidence type="ECO:0000313" key="3">
    <source>
        <dbReference type="Proteomes" id="UP000280346"/>
    </source>
</evidence>
<name>A0A433J6A5_9PROT</name>
<sequence>MADLMESLWDLLLGNRILRWFFIGLLIGLALVGYMVWAGSDIEATDALLGIVASGILVLAARLLYWFINN</sequence>
<dbReference type="Proteomes" id="UP000280346">
    <property type="component" value="Unassembled WGS sequence"/>
</dbReference>
<dbReference type="EMBL" id="RZIJ01000014">
    <property type="protein sequence ID" value="RUQ68444.1"/>
    <property type="molecule type" value="Genomic_DNA"/>
</dbReference>
<gene>
    <name evidence="2" type="ORF">EJ913_17595</name>
</gene>
<reference evidence="2 3" key="1">
    <citation type="submission" date="2018-12" db="EMBL/GenBank/DDBJ databases">
        <authorList>
            <person name="Yang Y."/>
        </authorList>
    </citation>
    <scope>NUCLEOTIDE SEQUENCE [LARGE SCALE GENOMIC DNA]</scope>
    <source>
        <strain evidence="2 3">GSF71</strain>
    </source>
</reference>
<keyword evidence="1" id="KW-0812">Transmembrane</keyword>
<dbReference type="AlphaFoldDB" id="A0A433J6A5"/>
<dbReference type="RefSeq" id="WP_127000211.1">
    <property type="nucleotide sequence ID" value="NZ_JBNPXW010000009.1"/>
</dbReference>